<protein>
    <recommendedName>
        <fullName evidence="5">Translocation and assembly module TamB C-terminal domain-containing protein</fullName>
    </recommendedName>
</protein>
<evidence type="ECO:0000256" key="4">
    <source>
        <dbReference type="ARBA" id="ARBA00023136"/>
    </source>
</evidence>
<dbReference type="PANTHER" id="PTHR36985">
    <property type="entry name" value="TRANSLOCATION AND ASSEMBLY MODULE SUBUNIT TAMB"/>
    <property type="match status" value="1"/>
</dbReference>
<dbReference type="AlphaFoldDB" id="A0A6C2UHW6"/>
<evidence type="ECO:0000313" key="6">
    <source>
        <dbReference type="EMBL" id="VGO19812.1"/>
    </source>
</evidence>
<dbReference type="GO" id="GO:0009306">
    <property type="term" value="P:protein secretion"/>
    <property type="evidence" value="ECO:0007669"/>
    <property type="project" value="InterPro"/>
</dbReference>
<name>A0A6C2UHW6_9BACT</name>
<accession>A0A6C2UHW6</accession>
<evidence type="ECO:0000313" key="7">
    <source>
        <dbReference type="Proteomes" id="UP000346198"/>
    </source>
</evidence>
<dbReference type="Proteomes" id="UP000346198">
    <property type="component" value="Unassembled WGS sequence"/>
</dbReference>
<dbReference type="RefSeq" id="WP_136061262.1">
    <property type="nucleotide sequence ID" value="NZ_CAAHFH010000001.1"/>
</dbReference>
<sequence length="1069" mass="114390">MKKKHSRRGKIALALLIAPFLLFALLQSPLGKAWLGRSLSKQLSRPESIEVSIGKISGMIPSDMRVASVEIRDDGGLWLKAEGLHCRWVMKALFSGLIKVERLGAERIELTRLPTPGPEPRPPREFKGFKPLDIDLGGFDIKELRLGAAVAGTPLKYAVHAGGIRLRSTGECSGALSVSGDATGQVDVSAPPAGTEDYLFKATAELRELCKLDMGLPGLSGRAEATVSASGAAITLEASAEDYEFGMDARVARKKGLWGVEFERLAVLWMDRVSVEVAGDLWPDFIALQGSLAELDIETLPIAGISNVTGRLSGQFSLTGSLAEPEVEASLDVMDLTTTQMALDELPHLNLHVDAWQRNGRFHGEITNAVSGSLQASADVPCVLSLQPFLFELNPDACKASLTANLNLELLNRMTALKEQRVRGRLGANLVFDGLSEEKLAGCLILESGGYEYASAALSELSGRADVKVSDSGAAITLGASAEGAEFKMDARVAQSNGLWGVELEQLAVRWQDAVDFELAGGVWPDSIQLEGKLSEFDIGKLPIAAISNYTGHLSGQVALTGSLAVPEVEASLEVTDLSTAQMGLEELPHLNLHAAVSQRNGRLHGETRMTNAVSGSLQAVVDAPCEFSLQPFLFELHPDACKASLNADLNLAILNGIATLSDQNIRGQLGANLVLNGTPEEKLDGHITLENGFYEHYAWGVVVRDIHADWEASDKGLLVKQMTANDGGSGRITVGGGIGLSESGLPLDLQIMIEKAHLIHREEVDAVLSANLHVGSLLSNPSLEGKLVIDRADILLDNIAPPGPGLLTDFDASAVTNEAEVAAVKKEPPFTMDVAVLMPDQIFVNSAVIDSVWGGTLKLKSGAEGMTVAGMIRPRRGFVEFVGKKFRMKNEGGIRLNAADPASSSINIKAEYARSEITAELGLVGKLSNPKYTLTSTPAMPEDEILSYVLFGQDTSSVSPYQAYQIAMAAKQLAGGMSGPGFIYKVRRAVGIDTLEWNEPETEDEKSTLVAGKYVGTGLYLEVNSTFEDEEDSTGVMAEYEITPHFSVETSTGPQMRPGIGVNWKNDY</sequence>
<dbReference type="InterPro" id="IPR007452">
    <property type="entry name" value="TamB_C"/>
</dbReference>
<reference evidence="6 7" key="1">
    <citation type="submission" date="2019-04" db="EMBL/GenBank/DDBJ databases">
        <authorList>
            <person name="Van Vliet M D."/>
        </authorList>
    </citation>
    <scope>NUCLEOTIDE SEQUENCE [LARGE SCALE GENOMIC DNA]</scope>
    <source>
        <strain evidence="6 7">F21</strain>
    </source>
</reference>
<evidence type="ECO:0000256" key="1">
    <source>
        <dbReference type="ARBA" id="ARBA00004167"/>
    </source>
</evidence>
<dbReference type="Pfam" id="PF04357">
    <property type="entry name" value="TamB"/>
    <property type="match status" value="1"/>
</dbReference>
<keyword evidence="4" id="KW-0472">Membrane</keyword>
<proteinExistence type="predicted"/>
<dbReference type="PANTHER" id="PTHR36985:SF1">
    <property type="entry name" value="TRANSLOCATION AND ASSEMBLY MODULE SUBUNIT TAMB"/>
    <property type="match status" value="1"/>
</dbReference>
<comment type="subcellular location">
    <subcellularLocation>
        <location evidence="1">Membrane</location>
        <topology evidence="1">Single-pass membrane protein</topology>
    </subcellularLocation>
</comment>
<evidence type="ECO:0000259" key="5">
    <source>
        <dbReference type="Pfam" id="PF04357"/>
    </source>
</evidence>
<keyword evidence="3" id="KW-1133">Transmembrane helix</keyword>
<gene>
    <name evidence="6" type="ORF">SCARR_01872</name>
</gene>
<dbReference type="GO" id="GO:0005886">
    <property type="term" value="C:plasma membrane"/>
    <property type="evidence" value="ECO:0007669"/>
    <property type="project" value="InterPro"/>
</dbReference>
<keyword evidence="7" id="KW-1185">Reference proteome</keyword>
<dbReference type="GO" id="GO:0097347">
    <property type="term" value="C:TAM protein secretion complex"/>
    <property type="evidence" value="ECO:0007669"/>
    <property type="project" value="TreeGrafter"/>
</dbReference>
<feature type="domain" description="Translocation and assembly module TamB C-terminal" evidence="5">
    <location>
        <begin position="722"/>
        <end position="1069"/>
    </location>
</feature>
<evidence type="ECO:0000256" key="2">
    <source>
        <dbReference type="ARBA" id="ARBA00022692"/>
    </source>
</evidence>
<dbReference type="EMBL" id="CAAHFH010000001">
    <property type="protein sequence ID" value="VGO19812.1"/>
    <property type="molecule type" value="Genomic_DNA"/>
</dbReference>
<evidence type="ECO:0000256" key="3">
    <source>
        <dbReference type="ARBA" id="ARBA00022989"/>
    </source>
</evidence>
<keyword evidence="2" id="KW-0812">Transmembrane</keyword>
<organism evidence="6 7">
    <name type="scientific">Pontiella sulfatireligans</name>
    <dbReference type="NCBI Taxonomy" id="2750658"/>
    <lineage>
        <taxon>Bacteria</taxon>
        <taxon>Pseudomonadati</taxon>
        <taxon>Kiritimatiellota</taxon>
        <taxon>Kiritimatiellia</taxon>
        <taxon>Kiritimatiellales</taxon>
        <taxon>Pontiellaceae</taxon>
        <taxon>Pontiella</taxon>
    </lineage>
</organism>